<proteinExistence type="predicted"/>
<dbReference type="AlphaFoldDB" id="A0A8T0FI90"/>
<feature type="compositionally biased region" description="Basic and acidic residues" evidence="1">
    <location>
        <begin position="7"/>
        <end position="24"/>
    </location>
</feature>
<evidence type="ECO:0000313" key="3">
    <source>
        <dbReference type="Proteomes" id="UP000807504"/>
    </source>
</evidence>
<name>A0A8T0FI90_ARGBR</name>
<accession>A0A8T0FI90</accession>
<keyword evidence="3" id="KW-1185">Reference proteome</keyword>
<protein>
    <submittedName>
        <fullName evidence="2">Uncharacterized protein</fullName>
    </submittedName>
</protein>
<reference evidence="2" key="2">
    <citation type="submission" date="2020-06" db="EMBL/GenBank/DDBJ databases">
        <authorList>
            <person name="Sheffer M."/>
        </authorList>
    </citation>
    <scope>NUCLEOTIDE SEQUENCE</scope>
</reference>
<dbReference type="EMBL" id="JABXBU010000011">
    <property type="protein sequence ID" value="KAF8789928.1"/>
    <property type="molecule type" value="Genomic_DNA"/>
</dbReference>
<feature type="region of interest" description="Disordered" evidence="1">
    <location>
        <begin position="1"/>
        <end position="32"/>
    </location>
</feature>
<reference evidence="2" key="1">
    <citation type="journal article" date="2020" name="bioRxiv">
        <title>Chromosome-level reference genome of the European wasp spider Argiope bruennichi: a resource for studies on range expansion and evolutionary adaptation.</title>
        <authorList>
            <person name="Sheffer M.M."/>
            <person name="Hoppe A."/>
            <person name="Krehenwinkel H."/>
            <person name="Uhl G."/>
            <person name="Kuss A.W."/>
            <person name="Jensen L."/>
            <person name="Jensen C."/>
            <person name="Gillespie R.G."/>
            <person name="Hoff K.J."/>
            <person name="Prost S."/>
        </authorList>
    </citation>
    <scope>NUCLEOTIDE SEQUENCE</scope>
</reference>
<evidence type="ECO:0000256" key="1">
    <source>
        <dbReference type="SAM" id="MobiDB-lite"/>
    </source>
</evidence>
<sequence length="110" mass="12640">MKTGGNRPKDKRPCIPRKEKERNDGVTNAKKSKNVDACENEIIPEENKQHFGPLGILETLENITNKYRIEDNAAEELRDLFLNALSNSLATKMNTTDKIMDDHSQMWLRI</sequence>
<comment type="caution">
    <text evidence="2">The sequence shown here is derived from an EMBL/GenBank/DDBJ whole genome shotgun (WGS) entry which is preliminary data.</text>
</comment>
<dbReference type="Proteomes" id="UP000807504">
    <property type="component" value="Unassembled WGS sequence"/>
</dbReference>
<gene>
    <name evidence="2" type="ORF">HNY73_005024</name>
</gene>
<organism evidence="2 3">
    <name type="scientific">Argiope bruennichi</name>
    <name type="common">Wasp spider</name>
    <name type="synonym">Aranea bruennichi</name>
    <dbReference type="NCBI Taxonomy" id="94029"/>
    <lineage>
        <taxon>Eukaryota</taxon>
        <taxon>Metazoa</taxon>
        <taxon>Ecdysozoa</taxon>
        <taxon>Arthropoda</taxon>
        <taxon>Chelicerata</taxon>
        <taxon>Arachnida</taxon>
        <taxon>Araneae</taxon>
        <taxon>Araneomorphae</taxon>
        <taxon>Entelegynae</taxon>
        <taxon>Araneoidea</taxon>
        <taxon>Araneidae</taxon>
        <taxon>Argiope</taxon>
    </lineage>
</organism>
<evidence type="ECO:0000313" key="2">
    <source>
        <dbReference type="EMBL" id="KAF8789928.1"/>
    </source>
</evidence>